<reference evidence="1 2" key="1">
    <citation type="submission" date="2018-02" db="EMBL/GenBank/DDBJ databases">
        <title>8 Nocardia nova and 1 Nocardia cyriacigeorgica strain used for evolution to TMP-SMX.</title>
        <authorList>
            <person name="Mehta H."/>
            <person name="Weng J."/>
            <person name="Shamoo Y."/>
        </authorList>
    </citation>
    <scope>NUCLEOTIDE SEQUENCE [LARGE SCALE GENOMIC DNA]</scope>
    <source>
        <strain evidence="1 2">BAA2227</strain>
    </source>
</reference>
<accession>A0A2S6AAV9</accession>
<organism evidence="1 2">
    <name type="scientific">Nocardia nova</name>
    <dbReference type="NCBI Taxonomy" id="37330"/>
    <lineage>
        <taxon>Bacteria</taxon>
        <taxon>Bacillati</taxon>
        <taxon>Actinomycetota</taxon>
        <taxon>Actinomycetes</taxon>
        <taxon>Mycobacteriales</taxon>
        <taxon>Nocardiaceae</taxon>
        <taxon>Nocardia</taxon>
    </lineage>
</organism>
<proteinExistence type="predicted"/>
<comment type="caution">
    <text evidence="1">The sequence shown here is derived from an EMBL/GenBank/DDBJ whole genome shotgun (WGS) entry which is preliminary data.</text>
</comment>
<dbReference type="EMBL" id="PSZD01000004">
    <property type="protein sequence ID" value="PPJ30646.1"/>
    <property type="molecule type" value="Genomic_DNA"/>
</dbReference>
<sequence length="123" mass="12773">MDPLTVVVSPLIAGAASGGKDAASATVRDAYTALFHRLTGGGTASTAVTVIEANEAAPNDNIGELEAGLGELARRDRGLHRAAHDLLSPLAAERVGLARHRIALRHARGVQIGDHNTLYNTYG</sequence>
<protein>
    <submittedName>
        <fullName evidence="1">Uncharacterized protein</fullName>
    </submittedName>
</protein>
<name>A0A2S6AAV9_9NOCA</name>
<evidence type="ECO:0000313" key="1">
    <source>
        <dbReference type="EMBL" id="PPJ30646.1"/>
    </source>
</evidence>
<dbReference type="AlphaFoldDB" id="A0A2S6AAV9"/>
<gene>
    <name evidence="1" type="ORF">C5F51_09360</name>
</gene>
<keyword evidence="2" id="KW-1185">Reference proteome</keyword>
<evidence type="ECO:0000313" key="2">
    <source>
        <dbReference type="Proteomes" id="UP000238356"/>
    </source>
</evidence>
<dbReference type="Proteomes" id="UP000238356">
    <property type="component" value="Unassembled WGS sequence"/>
</dbReference>
<dbReference type="RefSeq" id="WP_104362930.1">
    <property type="nucleotide sequence ID" value="NZ_PSZD01000004.1"/>
</dbReference>